<feature type="non-terminal residue" evidence="1">
    <location>
        <position position="1"/>
    </location>
</feature>
<accession>A0A454CY90</accession>
<keyword evidence="1" id="KW-0418">Kinase</keyword>
<dbReference type="Proteomes" id="UP000008367">
    <property type="component" value="Unassembled WGS sequence"/>
</dbReference>
<proteinExistence type="predicted"/>
<comment type="caution">
    <text evidence="1">The sequence shown here is derived from an EMBL/GenBank/DDBJ whole genome shotgun (WGS) entry which is preliminary data.</text>
</comment>
<evidence type="ECO:0000313" key="1">
    <source>
        <dbReference type="EMBL" id="EKM31374.1"/>
    </source>
</evidence>
<name>A0A454CY90_VIBHA</name>
<keyword evidence="1" id="KW-0808">Transferase</keyword>
<evidence type="ECO:0000313" key="2">
    <source>
        <dbReference type="Proteomes" id="UP000008367"/>
    </source>
</evidence>
<gene>
    <name evidence="1" type="ORF">VCHENC02_2980B</name>
</gene>
<reference evidence="1 2" key="1">
    <citation type="submission" date="2012-10" db="EMBL/GenBank/DDBJ databases">
        <title>Genome sequence of Vibrio Cholerae HENC-02.</title>
        <authorList>
            <person name="Eppinger M."/>
            <person name="Hasan N.A."/>
            <person name="Sengamalay N."/>
            <person name="Hine E."/>
            <person name="Su Q."/>
            <person name="Daugherty S.C."/>
            <person name="Young S."/>
            <person name="Sadzewicz L."/>
            <person name="Tallon L."/>
            <person name="Cebula T.A."/>
            <person name="Ravel J."/>
            <person name="Colwell R.R."/>
        </authorList>
    </citation>
    <scope>NUCLEOTIDE SEQUENCE [LARGE SCALE GENOMIC DNA]</scope>
    <source>
        <strain evidence="1 2">HENC-02</strain>
    </source>
</reference>
<sequence length="8" mass="975">YGYPLLYS</sequence>
<organism evidence="1 2">
    <name type="scientific">Vibrio harveyi</name>
    <name type="common">Beneckea harveyi</name>
    <dbReference type="NCBI Taxonomy" id="669"/>
    <lineage>
        <taxon>Bacteria</taxon>
        <taxon>Pseudomonadati</taxon>
        <taxon>Pseudomonadota</taxon>
        <taxon>Gammaproteobacteria</taxon>
        <taxon>Vibrionales</taxon>
        <taxon>Vibrionaceae</taxon>
        <taxon>Vibrio</taxon>
    </lineage>
</organism>
<protein>
    <submittedName>
        <fullName evidence="1">Histidine kinase-, DNA gyrase B-, and HSP90-like ATPase family protein</fullName>
    </submittedName>
</protein>
<dbReference type="EMBL" id="AJSR01001218">
    <property type="protein sequence ID" value="EKM31374.1"/>
    <property type="molecule type" value="Genomic_DNA"/>
</dbReference>
<dbReference type="GO" id="GO:0016301">
    <property type="term" value="F:kinase activity"/>
    <property type="evidence" value="ECO:0007669"/>
    <property type="project" value="UniProtKB-KW"/>
</dbReference>